<dbReference type="InterPro" id="IPR011256">
    <property type="entry name" value="Reg_factor_effector_dom_sf"/>
</dbReference>
<evidence type="ECO:0000313" key="3">
    <source>
        <dbReference type="EMBL" id="VFT92116.1"/>
    </source>
</evidence>
<dbReference type="Proteomes" id="UP000332933">
    <property type="component" value="Unassembled WGS sequence"/>
</dbReference>
<dbReference type="Pfam" id="PF14526">
    <property type="entry name" value="Cass2"/>
    <property type="match status" value="1"/>
</dbReference>
<accession>A0A485L2V8</accession>
<dbReference type="OrthoDB" id="59235at2759"/>
<name>A0A485L2V8_9STRA</name>
<proteinExistence type="predicted"/>
<evidence type="ECO:0000313" key="2">
    <source>
        <dbReference type="EMBL" id="KAF0693764.1"/>
    </source>
</evidence>
<dbReference type="PANTHER" id="PTHR36444">
    <property type="entry name" value="TRANSCRIPTIONAL REGULATOR PROTEIN YOBU-RELATED"/>
    <property type="match status" value="1"/>
</dbReference>
<evidence type="ECO:0000259" key="1">
    <source>
        <dbReference type="SMART" id="SM00871"/>
    </source>
</evidence>
<sequence>MVAHRIARGTRLHVAGIQVRVDPGPSPLIQALWKRMNPHVCGKPSYGVCYDMKDGMYSYLVAIEVEEGSPLPDADWVTLTIPEADFAVFDHTGSIKTIGATWAAIMQSTDINFDCTIPNIEKYPAGFTCDGGLTIWIAIKTMA</sequence>
<protein>
    <submittedName>
        <fullName evidence="3">Aste57867_15307 protein</fullName>
    </submittedName>
</protein>
<dbReference type="EMBL" id="VJMH01005646">
    <property type="protein sequence ID" value="KAF0693764.1"/>
    <property type="molecule type" value="Genomic_DNA"/>
</dbReference>
<dbReference type="Gene3D" id="3.20.80.10">
    <property type="entry name" value="Regulatory factor, effector binding domain"/>
    <property type="match status" value="1"/>
</dbReference>
<dbReference type="SMART" id="SM00871">
    <property type="entry name" value="AraC_E_bind"/>
    <property type="match status" value="1"/>
</dbReference>
<dbReference type="SUPFAM" id="SSF55136">
    <property type="entry name" value="Probable bacterial effector-binding domain"/>
    <property type="match status" value="1"/>
</dbReference>
<dbReference type="InterPro" id="IPR010499">
    <property type="entry name" value="AraC_E-bd"/>
</dbReference>
<dbReference type="InterPro" id="IPR053182">
    <property type="entry name" value="YobU-like_regulator"/>
</dbReference>
<gene>
    <name evidence="3" type="primary">Aste57867_15307</name>
    <name evidence="2" type="ORF">As57867_015251</name>
    <name evidence="3" type="ORF">ASTE57867_15307</name>
</gene>
<dbReference type="PANTHER" id="PTHR36444:SF2">
    <property type="entry name" value="TRANSCRIPTIONAL REGULATOR PROTEIN YOBU-RELATED"/>
    <property type="match status" value="1"/>
</dbReference>
<keyword evidence="4" id="KW-1185">Reference proteome</keyword>
<reference evidence="2" key="2">
    <citation type="submission" date="2019-06" db="EMBL/GenBank/DDBJ databases">
        <title>Genomics analysis of Aphanomyces spp. identifies a new class of oomycete effector associated with host adaptation.</title>
        <authorList>
            <person name="Gaulin E."/>
        </authorList>
    </citation>
    <scope>NUCLEOTIDE SEQUENCE</scope>
    <source>
        <strain evidence="2">CBS 578.67</strain>
    </source>
</reference>
<dbReference type="AlphaFoldDB" id="A0A485L2V8"/>
<feature type="domain" description="AraC effector-binding" evidence="1">
    <location>
        <begin position="2"/>
        <end position="140"/>
    </location>
</feature>
<dbReference type="EMBL" id="CAADRA010005667">
    <property type="protein sequence ID" value="VFT92116.1"/>
    <property type="molecule type" value="Genomic_DNA"/>
</dbReference>
<evidence type="ECO:0000313" key="4">
    <source>
        <dbReference type="Proteomes" id="UP000332933"/>
    </source>
</evidence>
<organism evidence="3 4">
    <name type="scientific">Aphanomyces stellatus</name>
    <dbReference type="NCBI Taxonomy" id="120398"/>
    <lineage>
        <taxon>Eukaryota</taxon>
        <taxon>Sar</taxon>
        <taxon>Stramenopiles</taxon>
        <taxon>Oomycota</taxon>
        <taxon>Saprolegniomycetes</taxon>
        <taxon>Saprolegniales</taxon>
        <taxon>Verrucalvaceae</taxon>
        <taxon>Aphanomyces</taxon>
    </lineage>
</organism>
<reference evidence="3 4" key="1">
    <citation type="submission" date="2019-03" db="EMBL/GenBank/DDBJ databases">
        <authorList>
            <person name="Gaulin E."/>
            <person name="Dumas B."/>
        </authorList>
    </citation>
    <scope>NUCLEOTIDE SEQUENCE [LARGE SCALE GENOMIC DNA]</scope>
    <source>
        <strain evidence="3">CBS 568.67</strain>
    </source>
</reference>
<dbReference type="InterPro" id="IPR029441">
    <property type="entry name" value="Cass2"/>
</dbReference>